<feature type="domain" description="2EXR" evidence="1">
    <location>
        <begin position="201"/>
        <end position="310"/>
    </location>
</feature>
<dbReference type="PANTHER" id="PTHR35910:SF6">
    <property type="entry name" value="2EXR DOMAIN-CONTAINING PROTEIN"/>
    <property type="match status" value="1"/>
</dbReference>
<comment type="caution">
    <text evidence="2">The sequence shown here is derived from an EMBL/GenBank/DDBJ whole genome shotgun (WGS) entry which is preliminary data.</text>
</comment>
<dbReference type="AlphaFoldDB" id="W9CEB9"/>
<evidence type="ECO:0000259" key="1">
    <source>
        <dbReference type="Pfam" id="PF20150"/>
    </source>
</evidence>
<name>W9CEB9_SCLBF</name>
<organism evidence="2 3">
    <name type="scientific">Sclerotinia borealis (strain F-4128)</name>
    <dbReference type="NCBI Taxonomy" id="1432307"/>
    <lineage>
        <taxon>Eukaryota</taxon>
        <taxon>Fungi</taxon>
        <taxon>Dikarya</taxon>
        <taxon>Ascomycota</taxon>
        <taxon>Pezizomycotina</taxon>
        <taxon>Leotiomycetes</taxon>
        <taxon>Helotiales</taxon>
        <taxon>Sclerotiniaceae</taxon>
        <taxon>Sclerotinia</taxon>
    </lineage>
</organism>
<protein>
    <recommendedName>
        <fullName evidence="1">2EXR domain-containing protein</fullName>
    </recommendedName>
</protein>
<accession>W9CEB9</accession>
<dbReference type="PANTHER" id="PTHR35910">
    <property type="entry name" value="2EXR DOMAIN-CONTAINING PROTEIN"/>
    <property type="match status" value="1"/>
</dbReference>
<reference evidence="2 3" key="1">
    <citation type="journal article" date="2014" name="Genome Announc.">
        <title>Draft genome sequence of Sclerotinia borealis, a psychrophilic plant pathogenic fungus.</title>
        <authorList>
            <person name="Mardanov A.V."/>
            <person name="Beletsky A.V."/>
            <person name="Kadnikov V.V."/>
            <person name="Ignatov A.N."/>
            <person name="Ravin N.V."/>
        </authorList>
    </citation>
    <scope>NUCLEOTIDE SEQUENCE [LARGE SCALE GENOMIC DNA]</scope>
    <source>
        <strain evidence="3">F-4157</strain>
    </source>
</reference>
<proteinExistence type="predicted"/>
<sequence length="489" mass="56222">MIRPTRTHFFGMELPLSSPCVVERIRQIEPSSNTELNYTICRSYRNNFLSRLGDAPKANFWSTQNGVQILPSTLPDTDATSEDATKRRLDVNTQDTSHAVTLEEAEMQNNWLAILKKYEPPSSSYVEMNVLENDFLTAESYTLQHQIDDLSWRDDFYPDAVLRLSDHFDCEPAHITSCIIPTPLRNYPAIGGIDPKTLTTFTCFSKLPKELQMRILEFVVFAPRTVAVRCMEFHPNERKGRHGGPPQPPFRNKIEELVRIIQTKTNSAAPILQVNQELRNAALKFYDLCFGTMIYKHRRTTLRGVNFNFNIKKQASDYLVRDAKVHINLISDTLYVEDCEAENVLESTFLPPSGQEVGKVLRLDSIRSIAFDMHTLKEGRVMICYASVLINNPNIEEIIFVARLIHPRADLKPDEFGYHRITSLARGKLELVDLKKQEALFYYDKFVSNFYDFVWQYRFFEGRPGLNGILLTDGPRIRIVGLLSNGKRI</sequence>
<dbReference type="Proteomes" id="UP000019487">
    <property type="component" value="Unassembled WGS sequence"/>
</dbReference>
<keyword evidence="3" id="KW-1185">Reference proteome</keyword>
<evidence type="ECO:0000313" key="3">
    <source>
        <dbReference type="Proteomes" id="UP000019487"/>
    </source>
</evidence>
<dbReference type="HOGENOM" id="CLU_557964_0_0_1"/>
<dbReference type="InterPro" id="IPR045518">
    <property type="entry name" value="2EXR"/>
</dbReference>
<dbReference type="OrthoDB" id="3465313at2759"/>
<gene>
    <name evidence="2" type="ORF">SBOR_6738</name>
</gene>
<dbReference type="Pfam" id="PF20150">
    <property type="entry name" value="2EXR"/>
    <property type="match status" value="1"/>
</dbReference>
<dbReference type="EMBL" id="AYSA01000353">
    <property type="protein sequence ID" value="ESZ92875.1"/>
    <property type="molecule type" value="Genomic_DNA"/>
</dbReference>
<evidence type="ECO:0000313" key="2">
    <source>
        <dbReference type="EMBL" id="ESZ92875.1"/>
    </source>
</evidence>